<keyword evidence="1" id="KW-0175">Coiled coil</keyword>
<keyword evidence="2" id="KW-0472">Membrane</keyword>
<protein>
    <submittedName>
        <fullName evidence="3">Chromosome partition protein Smc</fullName>
    </submittedName>
</protein>
<dbReference type="RefSeq" id="WP_058493845.1">
    <property type="nucleotide sequence ID" value="NZ_CBCRUR010000022.1"/>
</dbReference>
<accession>A0A0W1A6H0</accession>
<feature type="transmembrane region" description="Helical" evidence="2">
    <location>
        <begin position="1167"/>
        <end position="1187"/>
    </location>
</feature>
<dbReference type="Proteomes" id="UP000054662">
    <property type="component" value="Unassembled WGS sequence"/>
</dbReference>
<evidence type="ECO:0000256" key="1">
    <source>
        <dbReference type="SAM" id="Coils"/>
    </source>
</evidence>
<dbReference type="PATRIC" id="fig|45076.6.peg.2280"/>
<dbReference type="STRING" id="45076.Lwor_2081"/>
<reference evidence="3 4" key="1">
    <citation type="submission" date="2015-11" db="EMBL/GenBank/DDBJ databases">
        <title>Genomic analysis of 38 Legionella species identifies large and diverse effector repertoires.</title>
        <authorList>
            <person name="Burstein D."/>
            <person name="Amaro F."/>
            <person name="Zusman T."/>
            <person name="Lifshitz Z."/>
            <person name="Cohen O."/>
            <person name="Gilbert J.A."/>
            <person name="Pupko T."/>
            <person name="Shuman H.A."/>
            <person name="Segal G."/>
        </authorList>
    </citation>
    <scope>NUCLEOTIDE SEQUENCE [LARGE SCALE GENOMIC DNA]</scope>
    <source>
        <strain evidence="3 4">ATCC 49508</strain>
    </source>
</reference>
<keyword evidence="2" id="KW-0812">Transmembrane</keyword>
<evidence type="ECO:0000313" key="4">
    <source>
        <dbReference type="Proteomes" id="UP000054662"/>
    </source>
</evidence>
<dbReference type="AlphaFoldDB" id="A0A0W1A6H0"/>
<organism evidence="3 4">
    <name type="scientific">Legionella worsleiensis</name>
    <dbReference type="NCBI Taxonomy" id="45076"/>
    <lineage>
        <taxon>Bacteria</taxon>
        <taxon>Pseudomonadati</taxon>
        <taxon>Pseudomonadota</taxon>
        <taxon>Gammaproteobacteria</taxon>
        <taxon>Legionellales</taxon>
        <taxon>Legionellaceae</taxon>
        <taxon>Legionella</taxon>
    </lineage>
</organism>
<feature type="coiled-coil region" evidence="1">
    <location>
        <begin position="792"/>
        <end position="897"/>
    </location>
</feature>
<keyword evidence="4" id="KW-1185">Reference proteome</keyword>
<gene>
    <name evidence="3" type="primary">smc_2</name>
    <name evidence="3" type="ORF">Lwor_2081</name>
</gene>
<sequence>MPKPNDLNALQQILSQDSAVRNPHYFLFMLGTDTVYTHRPTATEPFTSPADVPKPQRAYIYGETLSYMAQVVADRLDEGEPEINTAQPLSFSTPSVDVVNGPTTLGYEVGERIAQGVFLVLQALAEGKQTIQISAHSRGAVESILIAHELERIKTELQMEPGKTLFQIMSQSPCTYTKKAVVKFFSEVNEPVEVRQELSKRLTSCQINMFLIDPVPGGSYLGLGRKIAWRDDRFYQKPPCSHAELIIFRDERTRCFIPVKPQGLIPLILPGHHGTASGNVYTQQFDDITITDSHNDTSLVQKLAVFKLLHFINKSTNLLNRIPKTVALEHSELDIISNEFGRKNEQERAQFILELYKEIRKNDQAYQYFSATSYAVLGREASKTHARYIHADGHNYTSLDTLSSSFGRKFINKEHAILYLLQLGNFEQSAEESQPDDLIRQLDSLLNTILTAYDQAVSAPVDGLASLVLNSQALLHNDEDRKTTFEALSLILETIGQRFLRNHLSVAEKSNLLSSIDGIFGTLQRFKKPAHDAPINKIISECESILRTNFKNTAQTYYSSLIEQSNRMLEQLRSYGSQGDQINGTVNSFIAGLERSVTPDDEHYPLIIQVITALKAVSPVSISAFRTALNEQISSIQDENKSGMEQALTIIAQNVTSPEHNLDYYLELDSESDDSLFAKLDRLHDEFESLINGFNHVKHLAGEQELNMDINTLTIHSDLLIRCAADKLVKSNSDLRNKPEAMRDDFFNKVKTQAIILGGTNPEVADLYRDVQSLRVDLAHIQEHVHHLNSVQQEENQKLTILRDQYQQLAERIPQDRKYTEAVHKNLKNFKEQYKSETAQRTQQHEELNAQLLECNAKLEALSSELAESKSARITEMQELREEYNRLFQQLADNRSAFDELQRDFGQSKTAQSNQIQILRDEQTQLTQSVTKNRSAFDELQEEFRQTKAGLNNEIEQLKAEVRGLAQQLTDIKANNDSQNHLDVQADDVQKLRDEQRRQLTQELDGIRVQFNAELQKVQEEQQVRKAEIAAQAMQLKAQEELIQKLCTPAEMSCMQLIETKLIPLTKDYMIHLLTEARKFNPAVDPNSLNTVLPELTGRNESDLEKYQKISTKLTVLNDLLNDLENKEKTPLPSARIKLFTQSLKDHERDIKQHRDSKWMQFYKNCMVSIGIICSGIIPGLVALVAYSRFEEKSSPLFFTRSKGDEYTHQVAERLTQLPKNI</sequence>
<feature type="coiled-coil region" evidence="1">
    <location>
        <begin position="937"/>
        <end position="975"/>
    </location>
</feature>
<keyword evidence="2" id="KW-1133">Transmembrane helix</keyword>
<evidence type="ECO:0000256" key="2">
    <source>
        <dbReference type="SAM" id="Phobius"/>
    </source>
</evidence>
<proteinExistence type="predicted"/>
<evidence type="ECO:0000313" key="3">
    <source>
        <dbReference type="EMBL" id="KTD76856.1"/>
    </source>
</evidence>
<name>A0A0W1A6H0_9GAMM</name>
<dbReference type="OrthoDB" id="5651329at2"/>
<dbReference type="EMBL" id="LNZC01000027">
    <property type="protein sequence ID" value="KTD76856.1"/>
    <property type="molecule type" value="Genomic_DNA"/>
</dbReference>
<comment type="caution">
    <text evidence="3">The sequence shown here is derived from an EMBL/GenBank/DDBJ whole genome shotgun (WGS) entry which is preliminary data.</text>
</comment>